<dbReference type="PIRSF" id="PIRSF004983">
    <property type="entry name" value="MenD"/>
    <property type="match status" value="1"/>
</dbReference>
<dbReference type="Pfam" id="PF02776">
    <property type="entry name" value="TPP_enzyme_N"/>
    <property type="match status" value="1"/>
</dbReference>
<dbReference type="Gene3D" id="3.40.50.1220">
    <property type="entry name" value="TPP-binding domain"/>
    <property type="match status" value="1"/>
</dbReference>
<evidence type="ECO:0000256" key="7">
    <source>
        <dbReference type="HAMAP-Rule" id="MF_01659"/>
    </source>
</evidence>
<dbReference type="GO" id="GO:0000287">
    <property type="term" value="F:magnesium ion binding"/>
    <property type="evidence" value="ECO:0007669"/>
    <property type="project" value="UniProtKB-UniRule"/>
</dbReference>
<dbReference type="HAMAP" id="MF_01659">
    <property type="entry name" value="MenD"/>
    <property type="match status" value="1"/>
</dbReference>
<evidence type="ECO:0000256" key="6">
    <source>
        <dbReference type="ARBA" id="ARBA00023211"/>
    </source>
</evidence>
<evidence type="ECO:0000256" key="3">
    <source>
        <dbReference type="ARBA" id="ARBA00022723"/>
    </source>
</evidence>
<organism evidence="10">
    <name type="scientific">Roseihalotalea indica</name>
    <dbReference type="NCBI Taxonomy" id="2867963"/>
    <lineage>
        <taxon>Bacteria</taxon>
        <taxon>Pseudomonadati</taxon>
        <taxon>Bacteroidota</taxon>
        <taxon>Cytophagia</taxon>
        <taxon>Cytophagales</taxon>
        <taxon>Catalimonadaceae</taxon>
        <taxon>Roseihalotalea</taxon>
    </lineage>
</organism>
<feature type="domain" description="Thiamine pyrophosphate enzyme N-terminal TPP-binding" evidence="8">
    <location>
        <begin position="10"/>
        <end position="109"/>
    </location>
</feature>
<keyword evidence="2 7" id="KW-0808">Transferase</keyword>
<keyword evidence="1 7" id="KW-0474">Menaquinone biosynthesis</keyword>
<comment type="similarity">
    <text evidence="7">Belongs to the TPP enzyme family. MenD subfamily.</text>
</comment>
<dbReference type="GO" id="GO:0009234">
    <property type="term" value="P:menaquinone biosynthetic process"/>
    <property type="evidence" value="ECO:0007669"/>
    <property type="project" value="UniProtKB-UniRule"/>
</dbReference>
<keyword evidence="3 7" id="KW-0479">Metal-binding</keyword>
<evidence type="ECO:0000256" key="5">
    <source>
        <dbReference type="ARBA" id="ARBA00023052"/>
    </source>
</evidence>
<keyword evidence="4 7" id="KW-0460">Magnesium</keyword>
<dbReference type="CDD" id="cd02009">
    <property type="entry name" value="TPP_SHCHC_synthase"/>
    <property type="match status" value="1"/>
</dbReference>
<dbReference type="InterPro" id="IPR029035">
    <property type="entry name" value="DHS-like_NAD/FAD-binding_dom"/>
</dbReference>
<dbReference type="InterPro" id="IPR032264">
    <property type="entry name" value="MenD_middle"/>
</dbReference>
<comment type="catalytic activity">
    <reaction evidence="7">
        <text>isochorismate + 2-oxoglutarate + H(+) = 5-enolpyruvoyl-6-hydroxy-2-succinyl-cyclohex-3-ene-1-carboxylate + CO2</text>
        <dbReference type="Rhea" id="RHEA:25593"/>
        <dbReference type="ChEBI" id="CHEBI:15378"/>
        <dbReference type="ChEBI" id="CHEBI:16526"/>
        <dbReference type="ChEBI" id="CHEBI:16810"/>
        <dbReference type="ChEBI" id="CHEBI:29780"/>
        <dbReference type="ChEBI" id="CHEBI:58818"/>
        <dbReference type="EC" id="2.2.1.9"/>
    </reaction>
</comment>
<accession>A0AA49JH49</accession>
<keyword evidence="5 7" id="KW-0786">Thiamine pyrophosphate</keyword>
<comment type="pathway">
    <text evidence="7">Quinol/quinone metabolism; 1,4-dihydroxy-2-naphthoate biosynthesis; 1,4-dihydroxy-2-naphthoate from chorismate: step 2/7.</text>
</comment>
<keyword evidence="6 7" id="KW-0464">Manganese</keyword>
<dbReference type="GO" id="GO:0070204">
    <property type="term" value="F:2-succinyl-5-enolpyruvyl-6-hydroxy-3-cyclohexene-1-carboxylic-acid synthase activity"/>
    <property type="evidence" value="ECO:0007669"/>
    <property type="project" value="UniProtKB-UniRule"/>
</dbReference>
<dbReference type="SUPFAM" id="SSF52518">
    <property type="entry name" value="Thiamin diphosphate-binding fold (THDP-binding)"/>
    <property type="match status" value="2"/>
</dbReference>
<dbReference type="NCBIfam" id="TIGR00173">
    <property type="entry name" value="menD"/>
    <property type="match status" value="1"/>
</dbReference>
<dbReference type="InterPro" id="IPR029061">
    <property type="entry name" value="THDP-binding"/>
</dbReference>
<evidence type="ECO:0000259" key="9">
    <source>
        <dbReference type="Pfam" id="PF16582"/>
    </source>
</evidence>
<evidence type="ECO:0000313" key="10">
    <source>
        <dbReference type="EMBL" id="WKN37645.1"/>
    </source>
</evidence>
<comment type="subunit">
    <text evidence="7">Homodimer.</text>
</comment>
<dbReference type="EMBL" id="CP120682">
    <property type="protein sequence ID" value="WKN37645.1"/>
    <property type="molecule type" value="Genomic_DNA"/>
</dbReference>
<name>A0AA49JH49_9BACT</name>
<sequence length="574" mass="64289">MIPPSVISAVQICVSLGIQKAVISPGSRNAPLTIALVRHPDIQTYTISDERSAAFIGLGIARQLLAPVALVCTSGSAAYNYAPAVAEAYFQQIPLIIFTADRPPEWIDQLDGQTIRQRGIYGKHVKESYELPVGQTEADLWHAGRLVAEAINLSKSVPYGPVHVNVPIREPFYPEEGEELHFDSEVKVIRTVLEKTVLSSETVQQLYSEWNKHERKLIVVGQQPLQPALATTIENVSQKHQIPVVADIITNQHPVNEAIRHADTFLTLKDEKIASELRPDLLITFGLSVISKNLKLFLRKHRPKEHWHIQPSGQAADTFQSLSHVLPTDPATFFQQIEDWEASGDASEFYQSWITQEQHATERINNFFKSVTSPYSEFQAVFTILKSLPNQVNLHLANSMAVRYANLIGLSEKQGQVEVWANRGTSGIDGSNSTAVGAALASDRLNVLITGDLAFFYDRNAFWHNYPLPNLRIILLNNHAGGIFRMIDGPSRQPELEEYFETKQQLEAENTARDFGMEYQRLDFTSSSAIQKLNALLPGFFHDHSDHVKIVEIVTDSAANASVFRQFKKNQEIR</sequence>
<dbReference type="PANTHER" id="PTHR42916">
    <property type="entry name" value="2-SUCCINYL-5-ENOLPYRUVYL-6-HYDROXY-3-CYCLOHEXENE-1-CARBOXYLATE SYNTHASE"/>
    <property type="match status" value="1"/>
</dbReference>
<evidence type="ECO:0000256" key="1">
    <source>
        <dbReference type="ARBA" id="ARBA00022428"/>
    </source>
</evidence>
<comment type="function">
    <text evidence="7">Catalyzes the thiamine diphosphate-dependent decarboxylation of 2-oxoglutarate and the subsequent addition of the resulting succinic semialdehyde-thiamine pyrophosphate anion to isochorismate to yield 2-succinyl-5-enolpyruvyl-6-hydroxy-3-cyclohexene-1-carboxylate (SEPHCHC).</text>
</comment>
<feature type="domain" description="Menaquinone biosynthesis protein MenD middle" evidence="9">
    <location>
        <begin position="204"/>
        <end position="395"/>
    </location>
</feature>
<evidence type="ECO:0000259" key="8">
    <source>
        <dbReference type="Pfam" id="PF02776"/>
    </source>
</evidence>
<dbReference type="AlphaFoldDB" id="A0AA49JH49"/>
<dbReference type="Pfam" id="PF16582">
    <property type="entry name" value="TPP_enzyme_M_2"/>
    <property type="match status" value="1"/>
</dbReference>
<reference evidence="10" key="2">
    <citation type="journal article" date="2024" name="Antonie Van Leeuwenhoek">
        <title>Roseihalotalea indica gen. nov., sp. nov., a halophilic Bacteroidetes from mesopelagic Southwest Indian Ocean with higher carbohydrate metabolic potential.</title>
        <authorList>
            <person name="Chen B."/>
            <person name="Zhang M."/>
            <person name="Lin D."/>
            <person name="Ye J."/>
            <person name="Tang K."/>
        </authorList>
    </citation>
    <scope>NUCLEOTIDE SEQUENCE</scope>
    <source>
        <strain evidence="10">TK19036</strain>
    </source>
</reference>
<protein>
    <recommendedName>
        <fullName evidence="7">2-succinyl-5-enolpyruvyl-6-hydroxy-3-cyclohexene-1-carboxylate synthase</fullName>
        <shortName evidence="7">SEPHCHC synthase</shortName>
        <ecNumber evidence="7">2.2.1.9</ecNumber>
    </recommendedName>
    <alternativeName>
        <fullName evidence="7">Menaquinone biosynthesis protein MenD</fullName>
    </alternativeName>
</protein>
<evidence type="ECO:0000256" key="4">
    <source>
        <dbReference type="ARBA" id="ARBA00022842"/>
    </source>
</evidence>
<dbReference type="SUPFAM" id="SSF52467">
    <property type="entry name" value="DHS-like NAD/FAD-binding domain"/>
    <property type="match status" value="1"/>
</dbReference>
<dbReference type="Gene3D" id="3.40.50.970">
    <property type="match status" value="2"/>
</dbReference>
<dbReference type="PANTHER" id="PTHR42916:SF1">
    <property type="entry name" value="PROTEIN PHYLLO, CHLOROPLASTIC"/>
    <property type="match status" value="1"/>
</dbReference>
<dbReference type="InterPro" id="IPR004433">
    <property type="entry name" value="MenaQ_synth_MenD"/>
</dbReference>
<evidence type="ECO:0000256" key="2">
    <source>
        <dbReference type="ARBA" id="ARBA00022679"/>
    </source>
</evidence>
<comment type="cofactor">
    <cofactor evidence="7">
        <name>Mg(2+)</name>
        <dbReference type="ChEBI" id="CHEBI:18420"/>
    </cofactor>
    <cofactor evidence="7">
        <name>Mn(2+)</name>
        <dbReference type="ChEBI" id="CHEBI:29035"/>
    </cofactor>
</comment>
<comment type="pathway">
    <text evidence="7">Quinol/quinone metabolism; menaquinone biosynthesis.</text>
</comment>
<dbReference type="InterPro" id="IPR012001">
    <property type="entry name" value="Thiamin_PyroP_enz_TPP-bd_dom"/>
</dbReference>
<reference evidence="10" key="1">
    <citation type="journal article" date="2023" name="Comput. Struct. Biotechnol. J.">
        <title>Discovery of a novel marine Bacteroidetes with a rich repertoire of carbohydrate-active enzymes.</title>
        <authorList>
            <person name="Chen B."/>
            <person name="Liu G."/>
            <person name="Chen Q."/>
            <person name="Wang H."/>
            <person name="Liu L."/>
            <person name="Tang K."/>
        </authorList>
    </citation>
    <scope>NUCLEOTIDE SEQUENCE</scope>
    <source>
        <strain evidence="10">TK19036</strain>
    </source>
</reference>
<dbReference type="EC" id="2.2.1.9" evidence="7"/>
<gene>
    <name evidence="7 10" type="primary">menD</name>
    <name evidence="10" type="ORF">K4G66_02850</name>
</gene>
<dbReference type="GO" id="GO:0030145">
    <property type="term" value="F:manganese ion binding"/>
    <property type="evidence" value="ECO:0007669"/>
    <property type="project" value="UniProtKB-UniRule"/>
</dbReference>
<dbReference type="CDD" id="cd07037">
    <property type="entry name" value="TPP_PYR_MenD"/>
    <property type="match status" value="1"/>
</dbReference>
<proteinExistence type="inferred from homology"/>
<dbReference type="GO" id="GO:0030976">
    <property type="term" value="F:thiamine pyrophosphate binding"/>
    <property type="evidence" value="ECO:0007669"/>
    <property type="project" value="UniProtKB-UniRule"/>
</dbReference>
<comment type="cofactor">
    <cofactor evidence="7">
        <name>thiamine diphosphate</name>
        <dbReference type="ChEBI" id="CHEBI:58937"/>
    </cofactor>
    <text evidence="7">Binds 1 thiamine pyrophosphate per subunit.</text>
</comment>